<dbReference type="Proteomes" id="UP000016570">
    <property type="component" value="Unassembled WGS sequence"/>
</dbReference>
<accession>U3A6E7</accession>
<dbReference type="AlphaFoldDB" id="U3A6E7"/>
<comment type="caution">
    <text evidence="1">The sequence shown here is derived from an EMBL/GenBank/DDBJ whole genome shotgun (WGS) entry which is preliminary data.</text>
</comment>
<evidence type="ECO:0000313" key="2">
    <source>
        <dbReference type="Proteomes" id="UP000016570"/>
    </source>
</evidence>
<sequence length="86" mass="9590">MILMIVYGVNLKGTPSHALREGEMDIAQIRKGMVVECSQGVGTVLVVDRETQSVLLEKQDTHEQLAVDAGEIEFNPQLHTGCERYY</sequence>
<dbReference type="EMBL" id="BATJ01000020">
    <property type="protein sequence ID" value="GAD68887.1"/>
    <property type="molecule type" value="Genomic_DNA"/>
</dbReference>
<protein>
    <submittedName>
        <fullName evidence="1">Uncharacterized protein</fullName>
    </submittedName>
</protein>
<keyword evidence="2" id="KW-1185">Reference proteome</keyword>
<name>U3A6E7_VIBPR</name>
<proteinExistence type="predicted"/>
<gene>
    <name evidence="1" type="ORF">VPR01S_20_00670</name>
</gene>
<reference evidence="1 2" key="1">
    <citation type="submission" date="2013-09" db="EMBL/GenBank/DDBJ databases">
        <title>Whole genome shotgun sequence of Vibrio proteolyticus NBRC 13287.</title>
        <authorList>
            <person name="Isaki S."/>
            <person name="Hosoyama A."/>
            <person name="Numata M."/>
            <person name="Hashimoto M."/>
            <person name="Hosoyama Y."/>
            <person name="Tsuchikane K."/>
            <person name="Noguchi M."/>
            <person name="Hirakata S."/>
            <person name="Ichikawa N."/>
            <person name="Ohji S."/>
            <person name="Yamazoe A."/>
            <person name="Fujita N."/>
        </authorList>
    </citation>
    <scope>NUCLEOTIDE SEQUENCE [LARGE SCALE GENOMIC DNA]</scope>
    <source>
        <strain evidence="1 2">NBRC 13287</strain>
    </source>
</reference>
<dbReference type="eggNOG" id="ENOG5031NWB">
    <property type="taxonomic scope" value="Bacteria"/>
</dbReference>
<organism evidence="1 2">
    <name type="scientific">Vibrio proteolyticus NBRC 13287</name>
    <dbReference type="NCBI Taxonomy" id="1219065"/>
    <lineage>
        <taxon>Bacteria</taxon>
        <taxon>Pseudomonadati</taxon>
        <taxon>Pseudomonadota</taxon>
        <taxon>Gammaproteobacteria</taxon>
        <taxon>Vibrionales</taxon>
        <taxon>Vibrionaceae</taxon>
        <taxon>Vibrio</taxon>
    </lineage>
</organism>
<evidence type="ECO:0000313" key="1">
    <source>
        <dbReference type="EMBL" id="GAD68887.1"/>
    </source>
</evidence>